<sequence length="68" mass="8095">MRRVHELHAPGPCLGSWRWCFSWQRTWMMRRSAERLLKKVKQVAGKRRSTIVRSLDCGSAKQRQNRGK</sequence>
<dbReference type="EnsemblPlants" id="KRG94585">
    <property type="protein sequence ID" value="KRG94585"/>
    <property type="gene ID" value="GLYMA_19G096000"/>
</dbReference>
<evidence type="ECO:0000313" key="3">
    <source>
        <dbReference type="Proteomes" id="UP000008827"/>
    </source>
</evidence>
<dbReference type="EMBL" id="CM000852">
    <property type="protein sequence ID" value="KRG94585.1"/>
    <property type="molecule type" value="Genomic_DNA"/>
</dbReference>
<keyword evidence="3" id="KW-1185">Reference proteome</keyword>
<dbReference type="Proteomes" id="UP000008827">
    <property type="component" value="Chromosome 19"/>
</dbReference>
<dbReference type="AlphaFoldDB" id="A0A0R0EK02"/>
<dbReference type="Gramene" id="KRG94585">
    <property type="protein sequence ID" value="KRG94585"/>
    <property type="gene ID" value="GLYMA_19G096000"/>
</dbReference>
<name>A0A0R0EK02_SOYBN</name>
<accession>A0A0R0EK02</accession>
<evidence type="ECO:0000313" key="1">
    <source>
        <dbReference type="EMBL" id="KRG94585.1"/>
    </source>
</evidence>
<reference evidence="2" key="2">
    <citation type="submission" date="2018-02" db="UniProtKB">
        <authorList>
            <consortium name="EnsemblPlants"/>
        </authorList>
    </citation>
    <scope>IDENTIFICATION</scope>
    <source>
        <strain evidence="2">Williams 82</strain>
    </source>
</reference>
<reference evidence="1" key="3">
    <citation type="submission" date="2018-07" db="EMBL/GenBank/DDBJ databases">
        <title>WGS assembly of Glycine max.</title>
        <authorList>
            <person name="Schmutz J."/>
            <person name="Cannon S."/>
            <person name="Schlueter J."/>
            <person name="Ma J."/>
            <person name="Mitros T."/>
            <person name="Nelson W."/>
            <person name="Hyten D."/>
            <person name="Song Q."/>
            <person name="Thelen J."/>
            <person name="Cheng J."/>
            <person name="Xu D."/>
            <person name="Hellsten U."/>
            <person name="May G."/>
            <person name="Yu Y."/>
            <person name="Sakurai T."/>
            <person name="Umezawa T."/>
            <person name="Bhattacharyya M."/>
            <person name="Sandhu D."/>
            <person name="Valliyodan B."/>
            <person name="Lindquist E."/>
            <person name="Peto M."/>
            <person name="Grant D."/>
            <person name="Shu S."/>
            <person name="Goodstein D."/>
            <person name="Barry K."/>
            <person name="Futrell-Griggs M."/>
            <person name="Abernathy B."/>
            <person name="Du J."/>
            <person name="Tian Z."/>
            <person name="Zhu L."/>
            <person name="Gill N."/>
            <person name="Joshi T."/>
            <person name="Libault M."/>
            <person name="Sethuraman A."/>
            <person name="Zhang X."/>
            <person name="Shinozaki K."/>
            <person name="Nguyen H."/>
            <person name="Wing R."/>
            <person name="Cregan P."/>
            <person name="Specht J."/>
            <person name="Grimwood J."/>
            <person name="Rokhsar D."/>
            <person name="Stacey G."/>
            <person name="Shoemaker R."/>
            <person name="Jackson S."/>
        </authorList>
    </citation>
    <scope>NUCLEOTIDE SEQUENCE</scope>
    <source>
        <tissue evidence="1">Callus</tissue>
    </source>
</reference>
<reference evidence="1 2" key="1">
    <citation type="journal article" date="2010" name="Nature">
        <title>Genome sequence of the palaeopolyploid soybean.</title>
        <authorList>
            <person name="Schmutz J."/>
            <person name="Cannon S.B."/>
            <person name="Schlueter J."/>
            <person name="Ma J."/>
            <person name="Mitros T."/>
            <person name="Nelson W."/>
            <person name="Hyten D.L."/>
            <person name="Song Q."/>
            <person name="Thelen J.J."/>
            <person name="Cheng J."/>
            <person name="Xu D."/>
            <person name="Hellsten U."/>
            <person name="May G.D."/>
            <person name="Yu Y."/>
            <person name="Sakurai T."/>
            <person name="Umezawa T."/>
            <person name="Bhattacharyya M.K."/>
            <person name="Sandhu D."/>
            <person name="Valliyodan B."/>
            <person name="Lindquist E."/>
            <person name="Peto M."/>
            <person name="Grant D."/>
            <person name="Shu S."/>
            <person name="Goodstein D."/>
            <person name="Barry K."/>
            <person name="Futrell-Griggs M."/>
            <person name="Abernathy B."/>
            <person name="Du J."/>
            <person name="Tian Z."/>
            <person name="Zhu L."/>
            <person name="Gill N."/>
            <person name="Joshi T."/>
            <person name="Libault M."/>
            <person name="Sethuraman A."/>
            <person name="Zhang X.-C."/>
            <person name="Shinozaki K."/>
            <person name="Nguyen H.T."/>
            <person name="Wing R.A."/>
            <person name="Cregan P."/>
            <person name="Specht J."/>
            <person name="Grimwood J."/>
            <person name="Rokhsar D."/>
            <person name="Stacey G."/>
            <person name="Shoemaker R.C."/>
            <person name="Jackson S.A."/>
        </authorList>
    </citation>
    <scope>NUCLEOTIDE SEQUENCE [LARGE SCALE GENOMIC DNA]</scope>
    <source>
        <strain evidence="2">cv. Williams 82</strain>
        <tissue evidence="1">Callus</tissue>
    </source>
</reference>
<dbReference type="InParanoid" id="A0A0R0EK02"/>
<evidence type="ECO:0000313" key="2">
    <source>
        <dbReference type="EnsemblPlants" id="KRG94585"/>
    </source>
</evidence>
<proteinExistence type="predicted"/>
<protein>
    <submittedName>
        <fullName evidence="1 2">Uncharacterized protein</fullName>
    </submittedName>
</protein>
<gene>
    <name evidence="1" type="ORF">GLYMA_19G096000</name>
</gene>
<organism evidence="1">
    <name type="scientific">Glycine max</name>
    <name type="common">Soybean</name>
    <name type="synonym">Glycine hispida</name>
    <dbReference type="NCBI Taxonomy" id="3847"/>
    <lineage>
        <taxon>Eukaryota</taxon>
        <taxon>Viridiplantae</taxon>
        <taxon>Streptophyta</taxon>
        <taxon>Embryophyta</taxon>
        <taxon>Tracheophyta</taxon>
        <taxon>Spermatophyta</taxon>
        <taxon>Magnoliopsida</taxon>
        <taxon>eudicotyledons</taxon>
        <taxon>Gunneridae</taxon>
        <taxon>Pentapetalae</taxon>
        <taxon>rosids</taxon>
        <taxon>fabids</taxon>
        <taxon>Fabales</taxon>
        <taxon>Fabaceae</taxon>
        <taxon>Papilionoideae</taxon>
        <taxon>50 kb inversion clade</taxon>
        <taxon>NPAAA clade</taxon>
        <taxon>indigoferoid/millettioid clade</taxon>
        <taxon>Phaseoleae</taxon>
        <taxon>Glycine</taxon>
        <taxon>Glycine subgen. Soja</taxon>
    </lineage>
</organism>